<sequence length="119" mass="12950">MADPNHLPPPSTHSRPNFSSSSPFSLSSSLSSHSFYNGVVVASMIPFLGGLRRSPTSFRAWTVLLWQPLATLLLSPLIAFLDTALRLLFLTTGIGSSILKRILSLRFVSEIGTSFFALI</sequence>
<dbReference type="EMBL" id="CAUOFW020005514">
    <property type="protein sequence ID" value="CAK9170544.1"/>
    <property type="molecule type" value="Genomic_DNA"/>
</dbReference>
<evidence type="ECO:0000256" key="1">
    <source>
        <dbReference type="SAM" id="MobiDB-lite"/>
    </source>
</evidence>
<reference evidence="3 4" key="1">
    <citation type="submission" date="2024-02" db="EMBL/GenBank/DDBJ databases">
        <authorList>
            <person name="Vignale AGUSTIN F."/>
            <person name="Sosa J E."/>
            <person name="Modenutti C."/>
        </authorList>
    </citation>
    <scope>NUCLEOTIDE SEQUENCE [LARGE SCALE GENOMIC DNA]</scope>
</reference>
<proteinExistence type="predicted"/>
<feature type="transmembrane region" description="Helical" evidence="2">
    <location>
        <begin position="34"/>
        <end position="51"/>
    </location>
</feature>
<evidence type="ECO:0000313" key="4">
    <source>
        <dbReference type="Proteomes" id="UP001642360"/>
    </source>
</evidence>
<keyword evidence="4" id="KW-1185">Reference proteome</keyword>
<dbReference type="Proteomes" id="UP001642360">
    <property type="component" value="Unassembled WGS sequence"/>
</dbReference>
<evidence type="ECO:0000313" key="3">
    <source>
        <dbReference type="EMBL" id="CAK9170544.1"/>
    </source>
</evidence>
<feature type="region of interest" description="Disordered" evidence="1">
    <location>
        <begin position="1"/>
        <end position="30"/>
    </location>
</feature>
<keyword evidence="2" id="KW-0472">Membrane</keyword>
<protein>
    <submittedName>
        <fullName evidence="3">Uncharacterized protein</fullName>
    </submittedName>
</protein>
<organism evidence="3 4">
    <name type="scientific">Ilex paraguariensis</name>
    <name type="common">yerba mate</name>
    <dbReference type="NCBI Taxonomy" id="185542"/>
    <lineage>
        <taxon>Eukaryota</taxon>
        <taxon>Viridiplantae</taxon>
        <taxon>Streptophyta</taxon>
        <taxon>Embryophyta</taxon>
        <taxon>Tracheophyta</taxon>
        <taxon>Spermatophyta</taxon>
        <taxon>Magnoliopsida</taxon>
        <taxon>eudicotyledons</taxon>
        <taxon>Gunneridae</taxon>
        <taxon>Pentapetalae</taxon>
        <taxon>asterids</taxon>
        <taxon>campanulids</taxon>
        <taxon>Aquifoliales</taxon>
        <taxon>Aquifoliaceae</taxon>
        <taxon>Ilex</taxon>
    </lineage>
</organism>
<comment type="caution">
    <text evidence="3">The sequence shown here is derived from an EMBL/GenBank/DDBJ whole genome shotgun (WGS) entry which is preliminary data.</text>
</comment>
<feature type="transmembrane region" description="Helical" evidence="2">
    <location>
        <begin position="63"/>
        <end position="81"/>
    </location>
</feature>
<keyword evidence="2" id="KW-0812">Transmembrane</keyword>
<feature type="compositionally biased region" description="Low complexity" evidence="1">
    <location>
        <begin position="12"/>
        <end position="30"/>
    </location>
</feature>
<dbReference type="AlphaFoldDB" id="A0ABC8TMU6"/>
<accession>A0ABC8TMU6</accession>
<feature type="compositionally biased region" description="Pro residues" evidence="1">
    <location>
        <begin position="1"/>
        <end position="11"/>
    </location>
</feature>
<evidence type="ECO:0000256" key="2">
    <source>
        <dbReference type="SAM" id="Phobius"/>
    </source>
</evidence>
<keyword evidence="2" id="KW-1133">Transmembrane helix</keyword>
<name>A0ABC8TMU6_9AQUA</name>
<gene>
    <name evidence="3" type="ORF">ILEXP_LOCUS40040</name>
</gene>